<accession>A0ABR7L687</accession>
<sequence>MTELLDPTPGPASVVPAAVPAPGVRAAGGPTSVNVRYVYAIGRIEPRFPSLGLEKEFAQATGRADTAGLTDRETVHAVLSDPANRYLARQLCWVFSIEGQECYLLLPRDANDLDMVIEAIRPAPVSGDIDVIIGAAAGLAPADMCNGLIVPMLAFDQVYSFDTESFIAAIPRPQALAENDFQAAARELFARIQQLADNAGATDEHRAVNYLAMRYPAIYAHATEQFARSLSLTGVEVTPSRLSGVRTLVNVVFTYTHRTTAVTEKHAARVDVTEQFPFLASPLAPYYDR</sequence>
<evidence type="ECO:0000313" key="2">
    <source>
        <dbReference type="EMBL" id="MBC6448038.1"/>
    </source>
</evidence>
<dbReference type="EMBL" id="JABVED010000006">
    <property type="protein sequence ID" value="MBC6448038.1"/>
    <property type="molecule type" value="Genomic_DNA"/>
</dbReference>
<keyword evidence="3" id="KW-1185">Reference proteome</keyword>
<protein>
    <recommendedName>
        <fullName evidence="1">PatG C-terminal domain-containing protein</fullName>
    </recommendedName>
</protein>
<feature type="domain" description="PatG C-terminal" evidence="1">
    <location>
        <begin position="178"/>
        <end position="286"/>
    </location>
</feature>
<evidence type="ECO:0000313" key="3">
    <source>
        <dbReference type="Proteomes" id="UP000734823"/>
    </source>
</evidence>
<gene>
    <name evidence="2" type="ORF">GPZ80_12760</name>
</gene>
<dbReference type="Proteomes" id="UP000734823">
    <property type="component" value="Unassembled WGS sequence"/>
</dbReference>
<organism evidence="2 3">
    <name type="scientific">Actinokineospora xionganensis</name>
    <dbReference type="NCBI Taxonomy" id="2684470"/>
    <lineage>
        <taxon>Bacteria</taxon>
        <taxon>Bacillati</taxon>
        <taxon>Actinomycetota</taxon>
        <taxon>Actinomycetes</taxon>
        <taxon>Pseudonocardiales</taxon>
        <taxon>Pseudonocardiaceae</taxon>
        <taxon>Actinokineospora</taxon>
    </lineage>
</organism>
<proteinExistence type="predicted"/>
<dbReference type="Pfam" id="PF18065">
    <property type="entry name" value="PatG_C"/>
    <property type="match status" value="1"/>
</dbReference>
<dbReference type="InterPro" id="IPR040636">
    <property type="entry name" value="PatG_C"/>
</dbReference>
<reference evidence="2 3" key="1">
    <citation type="submission" date="2020-06" db="EMBL/GenBank/DDBJ databases">
        <title>Actinokineospora xiongansis sp. nov., isolated from soil of Baiyangdian.</title>
        <authorList>
            <person name="Zhang X."/>
        </authorList>
    </citation>
    <scope>NUCLEOTIDE SEQUENCE [LARGE SCALE GENOMIC DNA]</scope>
    <source>
        <strain evidence="2 3">HBU206404</strain>
    </source>
</reference>
<name>A0ABR7L687_9PSEU</name>
<evidence type="ECO:0000259" key="1">
    <source>
        <dbReference type="Pfam" id="PF18065"/>
    </source>
</evidence>
<comment type="caution">
    <text evidence="2">The sequence shown here is derived from an EMBL/GenBank/DDBJ whole genome shotgun (WGS) entry which is preliminary data.</text>
</comment>
<dbReference type="RefSeq" id="WP_187220539.1">
    <property type="nucleotide sequence ID" value="NZ_JABVED010000006.1"/>
</dbReference>